<dbReference type="EMBL" id="BQNB010016860">
    <property type="protein sequence ID" value="GJT56609.1"/>
    <property type="molecule type" value="Genomic_DNA"/>
</dbReference>
<keyword evidence="4" id="KW-0804">Transcription</keyword>
<keyword evidence="8" id="KW-1185">Reference proteome</keyword>
<dbReference type="InterPro" id="IPR016177">
    <property type="entry name" value="DNA-bd_dom_sf"/>
</dbReference>
<evidence type="ECO:0000256" key="1">
    <source>
        <dbReference type="ARBA" id="ARBA00004123"/>
    </source>
</evidence>
<organism evidence="7 8">
    <name type="scientific">Tanacetum coccineum</name>
    <dbReference type="NCBI Taxonomy" id="301880"/>
    <lineage>
        <taxon>Eukaryota</taxon>
        <taxon>Viridiplantae</taxon>
        <taxon>Streptophyta</taxon>
        <taxon>Embryophyta</taxon>
        <taxon>Tracheophyta</taxon>
        <taxon>Spermatophyta</taxon>
        <taxon>Magnoliopsida</taxon>
        <taxon>eudicotyledons</taxon>
        <taxon>Gunneridae</taxon>
        <taxon>Pentapetalae</taxon>
        <taxon>asterids</taxon>
        <taxon>campanulids</taxon>
        <taxon>Asterales</taxon>
        <taxon>Asteraceae</taxon>
        <taxon>Asteroideae</taxon>
        <taxon>Anthemideae</taxon>
        <taxon>Anthemidinae</taxon>
        <taxon>Tanacetum</taxon>
    </lineage>
</organism>
<feature type="domain" description="AP2/ERF" evidence="6">
    <location>
        <begin position="4"/>
        <end position="61"/>
    </location>
</feature>
<accession>A0ABQ5F077</accession>
<evidence type="ECO:0000259" key="6">
    <source>
        <dbReference type="PROSITE" id="PS51032"/>
    </source>
</evidence>
<dbReference type="InterPro" id="IPR001471">
    <property type="entry name" value="AP2/ERF_dom"/>
</dbReference>
<keyword evidence="7" id="KW-0695">RNA-directed DNA polymerase</keyword>
<dbReference type="SUPFAM" id="SSF54171">
    <property type="entry name" value="DNA-binding domain"/>
    <property type="match status" value="1"/>
</dbReference>
<reference evidence="7" key="1">
    <citation type="journal article" date="2022" name="Int. J. Mol. Sci.">
        <title>Draft Genome of Tanacetum Coccineum: Genomic Comparison of Closely Related Tanacetum-Family Plants.</title>
        <authorList>
            <person name="Yamashiro T."/>
            <person name="Shiraishi A."/>
            <person name="Nakayama K."/>
            <person name="Satake H."/>
        </authorList>
    </citation>
    <scope>NUCLEOTIDE SEQUENCE</scope>
</reference>
<dbReference type="PANTHER" id="PTHR48462:SF1">
    <property type="entry name" value="PROTEIN, PUTATIVE-RELATED"/>
    <property type="match status" value="1"/>
</dbReference>
<evidence type="ECO:0000256" key="4">
    <source>
        <dbReference type="ARBA" id="ARBA00023163"/>
    </source>
</evidence>
<dbReference type="InterPro" id="IPR036955">
    <property type="entry name" value="AP2/ERF_dom_sf"/>
</dbReference>
<evidence type="ECO:0000256" key="3">
    <source>
        <dbReference type="ARBA" id="ARBA00023125"/>
    </source>
</evidence>
<keyword evidence="5" id="KW-0539">Nucleus</keyword>
<dbReference type="PROSITE" id="PS51032">
    <property type="entry name" value="AP2_ERF"/>
    <property type="match status" value="1"/>
</dbReference>
<dbReference type="Pfam" id="PF00847">
    <property type="entry name" value="AP2"/>
    <property type="match status" value="1"/>
</dbReference>
<keyword evidence="2" id="KW-0805">Transcription regulation</keyword>
<dbReference type="Proteomes" id="UP001151760">
    <property type="component" value="Unassembled WGS sequence"/>
</dbReference>
<dbReference type="Gene3D" id="3.30.730.10">
    <property type="entry name" value="AP2/ERF domain"/>
    <property type="match status" value="1"/>
</dbReference>
<keyword evidence="7" id="KW-0808">Transferase</keyword>
<sequence length="561" mass="62197">MTTRYRGVRRRPWGRYASEIRDPQTKERRWLGTFDTAEEAACAYDSAARAMRGSKAKTNFVYPPLFFNKTQSHVPQTQNYNPLLDAYFQQGTCSSYVNSNNDLTTCTTSVTATEINQDDYSEFFPTEPNDSGLLDQVLTEVFWPSCNGVKVKEGLFPRDIGRPTLGVKLLGGAVSRDAGFISSLAVKRASRAVELMSLLPSLRDPQSELLLLRSCMGVAKLLFGLRTCQPMYIGEAVSIFDNGLRRAIEAIVVCGGPFFGDFQWRLASLPIRFGGLGLCSAEDVSTYAFVASRAQSWSLQDHILQGCGIDGADSDYGYALDRVRMSLPEFDLSGFSNKDTAPPKPNMFWRVPLFSEIVKSLGVSFDLSPRQKAVVECLRAPRIWRSHCKELPGFKYRHDLVRDVLYDVLKRAGISSRKEAPVNFLTDPLEGRSTLRPADILVFGWAGGKHACVDLTGVSPLVGLRDNGFVAGQAALKAESSKVAKHEKACLENQHVFIPFAFDTFGFLALEAEEFLNRVQRVVQSNFSTPKAQNFIFSRIGFVIQKGVAAQLVARLPAILL</sequence>
<dbReference type="GO" id="GO:0003964">
    <property type="term" value="F:RNA-directed DNA polymerase activity"/>
    <property type="evidence" value="ECO:0007669"/>
    <property type="project" value="UniProtKB-KW"/>
</dbReference>
<evidence type="ECO:0000313" key="8">
    <source>
        <dbReference type="Proteomes" id="UP001151760"/>
    </source>
</evidence>
<protein>
    <submittedName>
        <fullName evidence="7">Reverse transcriptase domain-containing protein</fullName>
    </submittedName>
</protein>
<dbReference type="PRINTS" id="PR00367">
    <property type="entry name" value="ETHRSPELEMNT"/>
</dbReference>
<keyword evidence="7" id="KW-0548">Nucleotidyltransferase</keyword>
<comment type="subcellular location">
    <subcellularLocation>
        <location evidence="1">Nucleus</location>
    </subcellularLocation>
</comment>
<dbReference type="CDD" id="cd00018">
    <property type="entry name" value="AP2"/>
    <property type="match status" value="1"/>
</dbReference>
<dbReference type="SMART" id="SM00380">
    <property type="entry name" value="AP2"/>
    <property type="match status" value="1"/>
</dbReference>
<comment type="caution">
    <text evidence="7">The sequence shown here is derived from an EMBL/GenBank/DDBJ whole genome shotgun (WGS) entry which is preliminary data.</text>
</comment>
<dbReference type="PANTHER" id="PTHR48462">
    <property type="entry name" value="PROTEIN, PUTATIVE-RELATED"/>
    <property type="match status" value="1"/>
</dbReference>
<keyword evidence="3" id="KW-0238">DNA-binding</keyword>
<name>A0ABQ5F077_9ASTR</name>
<gene>
    <name evidence="7" type="ORF">Tco_0991663</name>
</gene>
<proteinExistence type="predicted"/>
<evidence type="ECO:0000256" key="2">
    <source>
        <dbReference type="ARBA" id="ARBA00023015"/>
    </source>
</evidence>
<reference evidence="7" key="2">
    <citation type="submission" date="2022-01" db="EMBL/GenBank/DDBJ databases">
        <authorList>
            <person name="Yamashiro T."/>
            <person name="Shiraishi A."/>
            <person name="Satake H."/>
            <person name="Nakayama K."/>
        </authorList>
    </citation>
    <scope>NUCLEOTIDE SEQUENCE</scope>
</reference>
<evidence type="ECO:0000256" key="5">
    <source>
        <dbReference type="ARBA" id="ARBA00023242"/>
    </source>
</evidence>
<evidence type="ECO:0000313" key="7">
    <source>
        <dbReference type="EMBL" id="GJT56609.1"/>
    </source>
</evidence>